<accession>A0ACC2NW57</accession>
<dbReference type="EMBL" id="CM056743">
    <property type="protein sequence ID" value="KAJ8674457.1"/>
    <property type="molecule type" value="Genomic_DNA"/>
</dbReference>
<dbReference type="Proteomes" id="UP001239111">
    <property type="component" value="Chromosome 3"/>
</dbReference>
<reference evidence="1" key="1">
    <citation type="submission" date="2023-04" db="EMBL/GenBank/DDBJ databases">
        <title>A chromosome-level genome assembly of the parasitoid wasp Eretmocerus hayati.</title>
        <authorList>
            <person name="Zhong Y."/>
            <person name="Liu S."/>
            <person name="Liu Y."/>
        </authorList>
    </citation>
    <scope>NUCLEOTIDE SEQUENCE</scope>
    <source>
        <strain evidence="1">ZJU_SS_LIU_2023</strain>
    </source>
</reference>
<sequence>MSHIPNMYKNLDPADKFEKHLTKEEVIVNLKPTTFCHNLIVEVVKVSVSTKNKKVMNLEIKTQGNSRWAVVAWENDATRLENEVHRNHVYHIDGLYIQKVDGLSDFTFGKTLKFTLKSNTVLTDLTKMYLLSDEPVPLLEKDIKIYKSIQECVNENYKNNMAVGAYKLLHNFHDRHLNSYYLLGLDAFVKIPFAQGNIDISLRWGALTDGNIKITTMVKNFTDPSITFETGHSITAYGKVIEYKEKAAFEIAHIKEIKMNDSGHKTVTDLRNVVKTPKKPTRAGNSHTERTVSKVLKL</sequence>
<name>A0ACC2NW57_9HYME</name>
<comment type="caution">
    <text evidence="1">The sequence shown here is derived from an EMBL/GenBank/DDBJ whole genome shotgun (WGS) entry which is preliminary data.</text>
</comment>
<proteinExistence type="predicted"/>
<keyword evidence="2" id="KW-1185">Reference proteome</keyword>
<protein>
    <submittedName>
        <fullName evidence="1">Uncharacterized protein</fullName>
    </submittedName>
</protein>
<gene>
    <name evidence="1" type="ORF">QAD02_005719</name>
</gene>
<evidence type="ECO:0000313" key="1">
    <source>
        <dbReference type="EMBL" id="KAJ8674457.1"/>
    </source>
</evidence>
<evidence type="ECO:0000313" key="2">
    <source>
        <dbReference type="Proteomes" id="UP001239111"/>
    </source>
</evidence>
<organism evidence="1 2">
    <name type="scientific">Eretmocerus hayati</name>
    <dbReference type="NCBI Taxonomy" id="131215"/>
    <lineage>
        <taxon>Eukaryota</taxon>
        <taxon>Metazoa</taxon>
        <taxon>Ecdysozoa</taxon>
        <taxon>Arthropoda</taxon>
        <taxon>Hexapoda</taxon>
        <taxon>Insecta</taxon>
        <taxon>Pterygota</taxon>
        <taxon>Neoptera</taxon>
        <taxon>Endopterygota</taxon>
        <taxon>Hymenoptera</taxon>
        <taxon>Apocrita</taxon>
        <taxon>Proctotrupomorpha</taxon>
        <taxon>Chalcidoidea</taxon>
        <taxon>Aphelinidae</taxon>
        <taxon>Aphelininae</taxon>
        <taxon>Eretmocerus</taxon>
    </lineage>
</organism>